<dbReference type="InterPro" id="IPR029056">
    <property type="entry name" value="Ribokinase-like"/>
</dbReference>
<keyword evidence="3" id="KW-1185">Reference proteome</keyword>
<dbReference type="SUPFAM" id="SSF53613">
    <property type="entry name" value="Ribokinase-like"/>
    <property type="match status" value="1"/>
</dbReference>
<evidence type="ECO:0000313" key="3">
    <source>
        <dbReference type="Proteomes" id="UP000280792"/>
    </source>
</evidence>
<dbReference type="RefSeq" id="WP_125013698.1">
    <property type="nucleotide sequence ID" value="NZ_QWEZ01000001.1"/>
</dbReference>
<evidence type="ECO:0000259" key="1">
    <source>
        <dbReference type="Pfam" id="PF08543"/>
    </source>
</evidence>
<dbReference type="GO" id="GO:0005829">
    <property type="term" value="C:cytosol"/>
    <property type="evidence" value="ECO:0007669"/>
    <property type="project" value="TreeGrafter"/>
</dbReference>
<reference evidence="2 3" key="2">
    <citation type="submission" date="2018-12" db="EMBL/GenBank/DDBJ databases">
        <title>Simiduia agarivorans gen. nov., sp. nov., a marine, agarolytic bacterium isolated from shallow coastal water from Keelung, Taiwan.</title>
        <authorList>
            <person name="Shieh W.Y."/>
        </authorList>
    </citation>
    <scope>NUCLEOTIDE SEQUENCE [LARGE SCALE GENOMIC DNA]</scope>
    <source>
        <strain evidence="2 3">GTF-13</strain>
    </source>
</reference>
<dbReference type="GO" id="GO:0008902">
    <property type="term" value="F:hydroxymethylpyrimidine kinase activity"/>
    <property type="evidence" value="ECO:0007669"/>
    <property type="project" value="TreeGrafter"/>
</dbReference>
<reference evidence="2 3" key="1">
    <citation type="submission" date="2018-08" db="EMBL/GenBank/DDBJ databases">
        <authorList>
            <person name="Khan S.A."/>
        </authorList>
    </citation>
    <scope>NUCLEOTIDE SEQUENCE [LARGE SCALE GENOMIC DNA]</scope>
    <source>
        <strain evidence="2 3">GTF-13</strain>
    </source>
</reference>
<dbReference type="PANTHER" id="PTHR20858">
    <property type="entry name" value="PHOSPHOMETHYLPYRIMIDINE KINASE"/>
    <property type="match status" value="1"/>
</dbReference>
<keyword evidence="2" id="KW-0808">Transferase</keyword>
<dbReference type="GO" id="GO:0008972">
    <property type="term" value="F:phosphomethylpyrimidine kinase activity"/>
    <property type="evidence" value="ECO:0007669"/>
    <property type="project" value="TreeGrafter"/>
</dbReference>
<dbReference type="InterPro" id="IPR013749">
    <property type="entry name" value="PM/HMP-P_kinase-1"/>
</dbReference>
<keyword evidence="2" id="KW-0418">Kinase</keyword>
<dbReference type="PANTHER" id="PTHR20858:SF17">
    <property type="entry name" value="HYDROXYMETHYLPYRIMIDINE_PHOSPHOMETHYLPYRIMIDINE KINASE THI20-RELATED"/>
    <property type="match status" value="1"/>
</dbReference>
<dbReference type="GO" id="GO:0009229">
    <property type="term" value="P:thiamine diphosphate biosynthetic process"/>
    <property type="evidence" value="ECO:0007669"/>
    <property type="project" value="UniProtKB-UniPathway"/>
</dbReference>
<proteinExistence type="predicted"/>
<dbReference type="EMBL" id="QWEZ01000001">
    <property type="protein sequence ID" value="RRJ83589.1"/>
    <property type="molecule type" value="Genomic_DNA"/>
</dbReference>
<evidence type="ECO:0000313" key="2">
    <source>
        <dbReference type="EMBL" id="RRJ83589.1"/>
    </source>
</evidence>
<name>A0A3P3VPM5_9GAMM</name>
<protein>
    <submittedName>
        <fullName evidence="2">Hydroxymethylpyrimidine/phosphomethylpyrimidine kinase</fullName>
    </submittedName>
</protein>
<organism evidence="2 3">
    <name type="scientific">Aestuariirhabdus litorea</name>
    <dbReference type="NCBI Taxonomy" id="2528527"/>
    <lineage>
        <taxon>Bacteria</taxon>
        <taxon>Pseudomonadati</taxon>
        <taxon>Pseudomonadota</taxon>
        <taxon>Gammaproteobacteria</taxon>
        <taxon>Oceanospirillales</taxon>
        <taxon>Aestuariirhabdaceae</taxon>
        <taxon>Aestuariirhabdus</taxon>
    </lineage>
</organism>
<accession>A0A3P3VPM5</accession>
<dbReference type="AlphaFoldDB" id="A0A3P3VPM5"/>
<dbReference type="Proteomes" id="UP000280792">
    <property type="component" value="Unassembled WGS sequence"/>
</dbReference>
<dbReference type="Pfam" id="PF08543">
    <property type="entry name" value="Phos_pyr_kin"/>
    <property type="match status" value="1"/>
</dbReference>
<sequence length="263" mass="27485">MSRPAVVVAISGLDPTGGAGIAADIEAIAAMGAHCCPLISCQTVQDSRGVLQLLPCDPQLLLEQARVLLADLRPDAFKLGALGSPQIVAAVQKIIAPYPDTPLVMDPVLAGGGGGSLARQGLLEALGDLLPRADLCTPNTHELAALAGDTDPEQALERLFRKGARRLLLTGTHAPGEQIRHQLASASGERQNFYCERLAGEYHGSGCTLAAALAARLAQGAAPGDACRSALDYCYRSLVSAYPLGQGQQFPRRLHRQGDLPSK</sequence>
<gene>
    <name evidence="2" type="ORF">D0544_00235</name>
</gene>
<dbReference type="GO" id="GO:0009228">
    <property type="term" value="P:thiamine biosynthetic process"/>
    <property type="evidence" value="ECO:0007669"/>
    <property type="project" value="TreeGrafter"/>
</dbReference>
<comment type="caution">
    <text evidence="2">The sequence shown here is derived from an EMBL/GenBank/DDBJ whole genome shotgun (WGS) entry which is preliminary data.</text>
</comment>
<dbReference type="UniPathway" id="UPA00060">
    <property type="reaction ID" value="UER00138"/>
</dbReference>
<dbReference type="Gene3D" id="3.40.1190.20">
    <property type="match status" value="1"/>
</dbReference>
<feature type="domain" description="Pyridoxamine kinase/Phosphomethylpyrimidine kinase" evidence="1">
    <location>
        <begin position="14"/>
        <end position="248"/>
    </location>
</feature>